<dbReference type="AlphaFoldDB" id="A0A059L9Q8"/>
<gene>
    <name evidence="2" type="ORF">V466_01680</name>
</gene>
<accession>A0A059L9Q8</accession>
<dbReference type="InterPro" id="IPR032624">
    <property type="entry name" value="DUF4879"/>
</dbReference>
<protein>
    <recommendedName>
        <fullName evidence="4">DUF4879 domain-containing protein</fullName>
    </recommendedName>
</protein>
<reference evidence="2 3" key="1">
    <citation type="submission" date="2013-12" db="EMBL/GenBank/DDBJ databases">
        <authorList>
            <person name="Formusa P.A."/>
            <person name="Habash M."/>
            <person name="Lee H."/>
            <person name="Trevors J.T."/>
        </authorList>
    </citation>
    <scope>NUCLEOTIDE SEQUENCE [LARGE SCALE GENOMIC DNA]</scope>
    <source>
        <strain evidence="2 3">PD30</strain>
    </source>
</reference>
<dbReference type="Pfam" id="PF16219">
    <property type="entry name" value="DUF4879"/>
    <property type="match status" value="1"/>
</dbReference>
<sequence length="151" mass="16125">MYCMNKRLIAVFAMAIAFFLGAHTASAASAAPLSQVKVLKVESPGCGFEDIAQGQEQTRCNHSGPNIKIYVLEVGYGRGAHVGLDGFEVNGTRTPVCAFDNGNLTDCTVGKKNVGYLYVFDLAGKQEGTFTFSNTSINSPGNTLSTQLYIK</sequence>
<keyword evidence="1" id="KW-0732">Signal</keyword>
<evidence type="ECO:0000313" key="2">
    <source>
        <dbReference type="EMBL" id="KDD70850.1"/>
    </source>
</evidence>
<name>A0A059L9Q8_9PSED</name>
<proteinExistence type="predicted"/>
<dbReference type="RefSeq" id="WP_033054245.1">
    <property type="nucleotide sequence ID" value="NZ_AZQQ01000060.1"/>
</dbReference>
<feature type="signal peptide" evidence="1">
    <location>
        <begin position="1"/>
        <end position="30"/>
    </location>
</feature>
<dbReference type="eggNOG" id="ENOG5032QHH">
    <property type="taxonomic scope" value="Bacteria"/>
</dbReference>
<comment type="caution">
    <text evidence="2">The sequence shown here is derived from an EMBL/GenBank/DDBJ whole genome shotgun (WGS) entry which is preliminary data.</text>
</comment>
<organism evidence="2 3">
    <name type="scientific">Pseudomonas mandelii PD30</name>
    <dbReference type="NCBI Taxonomy" id="1419583"/>
    <lineage>
        <taxon>Bacteria</taxon>
        <taxon>Pseudomonadati</taxon>
        <taxon>Pseudomonadota</taxon>
        <taxon>Gammaproteobacteria</taxon>
        <taxon>Pseudomonadales</taxon>
        <taxon>Pseudomonadaceae</taxon>
        <taxon>Pseudomonas</taxon>
    </lineage>
</organism>
<dbReference type="Proteomes" id="UP000026739">
    <property type="component" value="Unassembled WGS sequence"/>
</dbReference>
<evidence type="ECO:0000256" key="1">
    <source>
        <dbReference type="SAM" id="SignalP"/>
    </source>
</evidence>
<evidence type="ECO:0008006" key="4">
    <source>
        <dbReference type="Google" id="ProtNLM"/>
    </source>
</evidence>
<feature type="chain" id="PRO_5001576692" description="DUF4879 domain-containing protein" evidence="1">
    <location>
        <begin position="31"/>
        <end position="151"/>
    </location>
</feature>
<dbReference type="EMBL" id="AZQQ01000060">
    <property type="protein sequence ID" value="KDD70850.1"/>
    <property type="molecule type" value="Genomic_DNA"/>
</dbReference>
<evidence type="ECO:0000313" key="3">
    <source>
        <dbReference type="Proteomes" id="UP000026739"/>
    </source>
</evidence>